<dbReference type="AlphaFoldDB" id="A0AAV4ECM9"/>
<organism evidence="1 2">
    <name type="scientific">Elysia marginata</name>
    <dbReference type="NCBI Taxonomy" id="1093978"/>
    <lineage>
        <taxon>Eukaryota</taxon>
        <taxon>Metazoa</taxon>
        <taxon>Spiralia</taxon>
        <taxon>Lophotrochozoa</taxon>
        <taxon>Mollusca</taxon>
        <taxon>Gastropoda</taxon>
        <taxon>Heterobranchia</taxon>
        <taxon>Euthyneura</taxon>
        <taxon>Panpulmonata</taxon>
        <taxon>Sacoglossa</taxon>
        <taxon>Placobranchoidea</taxon>
        <taxon>Plakobranchidae</taxon>
        <taxon>Elysia</taxon>
    </lineage>
</organism>
<keyword evidence="2" id="KW-1185">Reference proteome</keyword>
<protein>
    <submittedName>
        <fullName evidence="1">Uncharacterized protein</fullName>
    </submittedName>
</protein>
<sequence length="107" mass="12125">MERHPDFSSCMIDYRPIVNSIIARHNRTIKALLVSEREGIVPLQAVFWYKIHVSPRNGKLETSISYKSPHLSRGIHLVEVSEDASEEQANVKVGDEVWVKPPSAKCT</sequence>
<proteinExistence type="predicted"/>
<accession>A0AAV4ECM9</accession>
<dbReference type="Proteomes" id="UP000762676">
    <property type="component" value="Unassembled WGS sequence"/>
</dbReference>
<dbReference type="EMBL" id="BMAT01010681">
    <property type="protein sequence ID" value="GFR58440.1"/>
    <property type="molecule type" value="Genomic_DNA"/>
</dbReference>
<comment type="caution">
    <text evidence="1">The sequence shown here is derived from an EMBL/GenBank/DDBJ whole genome shotgun (WGS) entry which is preliminary data.</text>
</comment>
<reference evidence="1 2" key="1">
    <citation type="journal article" date="2021" name="Elife">
        <title>Chloroplast acquisition without the gene transfer in kleptoplastic sea slugs, Plakobranchus ocellatus.</title>
        <authorList>
            <person name="Maeda T."/>
            <person name="Takahashi S."/>
            <person name="Yoshida T."/>
            <person name="Shimamura S."/>
            <person name="Takaki Y."/>
            <person name="Nagai Y."/>
            <person name="Toyoda A."/>
            <person name="Suzuki Y."/>
            <person name="Arimoto A."/>
            <person name="Ishii H."/>
            <person name="Satoh N."/>
            <person name="Nishiyama T."/>
            <person name="Hasebe M."/>
            <person name="Maruyama T."/>
            <person name="Minagawa J."/>
            <person name="Obokata J."/>
            <person name="Shigenobu S."/>
        </authorList>
    </citation>
    <scope>NUCLEOTIDE SEQUENCE [LARGE SCALE GENOMIC DNA]</scope>
</reference>
<gene>
    <name evidence="1" type="ORF">ElyMa_005360200</name>
</gene>
<evidence type="ECO:0000313" key="2">
    <source>
        <dbReference type="Proteomes" id="UP000762676"/>
    </source>
</evidence>
<evidence type="ECO:0000313" key="1">
    <source>
        <dbReference type="EMBL" id="GFR58440.1"/>
    </source>
</evidence>
<name>A0AAV4ECM9_9GAST</name>